<name>A0ABZ1BQ63_9FIRM</name>
<evidence type="ECO:0000313" key="2">
    <source>
        <dbReference type="Proteomes" id="UP001333102"/>
    </source>
</evidence>
<dbReference type="PANTHER" id="PTHR37163:SF1">
    <property type="entry name" value="DUF501 DOMAIN-CONTAINING PROTEIN"/>
    <property type="match status" value="1"/>
</dbReference>
<proteinExistence type="predicted"/>
<keyword evidence="2" id="KW-1185">Reference proteome</keyword>
<dbReference type="Proteomes" id="UP001333102">
    <property type="component" value="Chromosome"/>
</dbReference>
<dbReference type="PANTHER" id="PTHR37163">
    <property type="entry name" value="CONSERVED PROTEIN"/>
    <property type="match status" value="1"/>
</dbReference>
<dbReference type="RefSeq" id="WP_324669143.1">
    <property type="nucleotide sequence ID" value="NZ_CP141614.1"/>
</dbReference>
<evidence type="ECO:0000313" key="1">
    <source>
        <dbReference type="EMBL" id="WRP14768.1"/>
    </source>
</evidence>
<dbReference type="EMBL" id="CP141614">
    <property type="protein sequence ID" value="WRP14768.1"/>
    <property type="molecule type" value="Genomic_DNA"/>
</dbReference>
<organism evidence="1 2">
    <name type="scientific">Geochorda subterranea</name>
    <dbReference type="NCBI Taxonomy" id="3109564"/>
    <lineage>
        <taxon>Bacteria</taxon>
        <taxon>Bacillati</taxon>
        <taxon>Bacillota</taxon>
        <taxon>Limnochordia</taxon>
        <taxon>Limnochordales</taxon>
        <taxon>Geochordaceae</taxon>
        <taxon>Geochorda</taxon>
    </lineage>
</organism>
<dbReference type="Pfam" id="PF04417">
    <property type="entry name" value="DUF501"/>
    <property type="match status" value="1"/>
</dbReference>
<dbReference type="InterPro" id="IPR007511">
    <property type="entry name" value="DUF501"/>
</dbReference>
<accession>A0ABZ1BQ63</accession>
<gene>
    <name evidence="1" type="ORF">VLY81_00930</name>
</gene>
<reference evidence="2" key="1">
    <citation type="submission" date="2023-12" db="EMBL/GenBank/DDBJ databases">
        <title>Novel isolates from deep terrestrial aquifers shed light on the physiology and ecology of the class Limnochordia.</title>
        <authorList>
            <person name="Karnachuk O.V."/>
            <person name="Lukina A.P."/>
            <person name="Avakyan M.R."/>
            <person name="Kadnikov V."/>
            <person name="Begmatov S."/>
            <person name="Beletsky A.V."/>
            <person name="Mardanov A.V."/>
            <person name="Ravin N.V."/>
        </authorList>
    </citation>
    <scope>NUCLEOTIDE SEQUENCE [LARGE SCALE GENOMIC DNA]</scope>
    <source>
        <strain evidence="2">LN</strain>
    </source>
</reference>
<sequence length="224" mass="24098">MVATGPWPPWWESPSDSDLAAVQAQLGRHPQGMVAVAARCRFGRPTVVVTAPVVDGRAGRPEPFPTTFWLTCPYLVEAVSRLESTGWIARISQAIKADPAARQALRAAHEGAARLRSSLLTREMTRRLERLSPAAVQRLAQVGVAGSRQREAVKCLHAHLADHLGRSGNPVGRRVAALLAERGVWLSGSPACASEYARLSAEGRCLQVDAPAPYNRGDLSDARS</sequence>
<protein>
    <submittedName>
        <fullName evidence="1">DUF501 domain-containing protein</fullName>
    </submittedName>
</protein>